<name>A0A443N0H8_9MAGN</name>
<dbReference type="OrthoDB" id="425602at2759"/>
<dbReference type="GO" id="GO:0004798">
    <property type="term" value="F:dTMP kinase activity"/>
    <property type="evidence" value="ECO:0007669"/>
    <property type="project" value="TreeGrafter"/>
</dbReference>
<dbReference type="GO" id="GO:0006233">
    <property type="term" value="P:dTDP biosynthetic process"/>
    <property type="evidence" value="ECO:0007669"/>
    <property type="project" value="TreeGrafter"/>
</dbReference>
<dbReference type="EMBL" id="QPKB01000001">
    <property type="protein sequence ID" value="RWR72014.1"/>
    <property type="molecule type" value="Genomic_DNA"/>
</dbReference>
<evidence type="ECO:0000313" key="4">
    <source>
        <dbReference type="Proteomes" id="UP000283530"/>
    </source>
</evidence>
<accession>A0A443N0H8</accession>
<dbReference type="GO" id="GO:0006235">
    <property type="term" value="P:dTTP biosynthetic process"/>
    <property type="evidence" value="ECO:0007669"/>
    <property type="project" value="TreeGrafter"/>
</dbReference>
<reference evidence="3 4" key="1">
    <citation type="journal article" date="2019" name="Nat. Plants">
        <title>Stout camphor tree genome fills gaps in understanding of flowering plant genome evolution.</title>
        <authorList>
            <person name="Chaw S.M."/>
            <person name="Liu Y.C."/>
            <person name="Wu Y.W."/>
            <person name="Wang H.Y."/>
            <person name="Lin C.I."/>
            <person name="Wu C.S."/>
            <person name="Ke H.M."/>
            <person name="Chang L.Y."/>
            <person name="Hsu C.Y."/>
            <person name="Yang H.T."/>
            <person name="Sudianto E."/>
            <person name="Hsu M.H."/>
            <person name="Wu K.P."/>
            <person name="Wang L.N."/>
            <person name="Leebens-Mack J.H."/>
            <person name="Tsai I.J."/>
        </authorList>
    </citation>
    <scope>NUCLEOTIDE SEQUENCE [LARGE SCALE GENOMIC DNA]</scope>
    <source>
        <strain evidence="4">cv. Chaw 1501</strain>
        <tissue evidence="3">Young leaves</tissue>
    </source>
</reference>
<dbReference type="GO" id="GO:0005739">
    <property type="term" value="C:mitochondrion"/>
    <property type="evidence" value="ECO:0007669"/>
    <property type="project" value="TreeGrafter"/>
</dbReference>
<keyword evidence="4" id="KW-1185">Reference proteome</keyword>
<feature type="domain" description="Thymidylate kinase-like" evidence="2">
    <location>
        <begin position="16"/>
        <end position="153"/>
    </location>
</feature>
<dbReference type="STRING" id="337451.A0A443N0H8"/>
<dbReference type="SUPFAM" id="SSF52540">
    <property type="entry name" value="P-loop containing nucleoside triphosphate hydrolases"/>
    <property type="match status" value="1"/>
</dbReference>
<dbReference type="GO" id="GO:0005829">
    <property type="term" value="C:cytosol"/>
    <property type="evidence" value="ECO:0007669"/>
    <property type="project" value="TreeGrafter"/>
</dbReference>
<dbReference type="Gene3D" id="3.40.50.300">
    <property type="entry name" value="P-loop containing nucleotide triphosphate hydrolases"/>
    <property type="match status" value="1"/>
</dbReference>
<dbReference type="AlphaFoldDB" id="A0A443N0H8"/>
<comment type="similarity">
    <text evidence="1">Belongs to the thymidylate kinase family.</text>
</comment>
<dbReference type="InterPro" id="IPR027417">
    <property type="entry name" value="P-loop_NTPase"/>
</dbReference>
<comment type="caution">
    <text evidence="3">The sequence shown here is derived from an EMBL/GenBank/DDBJ whole genome shotgun (WGS) entry which is preliminary data.</text>
</comment>
<dbReference type="GO" id="GO:0006227">
    <property type="term" value="P:dUDP biosynthetic process"/>
    <property type="evidence" value="ECO:0007669"/>
    <property type="project" value="TreeGrafter"/>
</dbReference>
<sequence>MESGSYDRQRGALIVLEGLDRCGKTSQSSRLVSHSREKRIFCRIMKVSGQNRQCWGDDICLSFQQITAGRSNNSTAFQCQSLGEEVLLMESKLKSGTTLVVDCYSYSGVAFSAAKGLDIEWCKAPEIGLLAPDPVVYLDIPPEKAAERGEIMDMSDMSSLSFK</sequence>
<dbReference type="Proteomes" id="UP000283530">
    <property type="component" value="Unassembled WGS sequence"/>
</dbReference>
<dbReference type="GO" id="GO:0005634">
    <property type="term" value="C:nucleus"/>
    <property type="evidence" value="ECO:0007669"/>
    <property type="project" value="TreeGrafter"/>
</dbReference>
<dbReference type="PANTHER" id="PTHR10344:SF1">
    <property type="entry name" value="THYMIDYLATE KINASE"/>
    <property type="match status" value="1"/>
</dbReference>
<gene>
    <name evidence="3" type="ORF">CKAN_00020600</name>
</gene>
<keyword evidence="3" id="KW-0808">Transferase</keyword>
<organism evidence="3 4">
    <name type="scientific">Cinnamomum micranthum f. kanehirae</name>
    <dbReference type="NCBI Taxonomy" id="337451"/>
    <lineage>
        <taxon>Eukaryota</taxon>
        <taxon>Viridiplantae</taxon>
        <taxon>Streptophyta</taxon>
        <taxon>Embryophyta</taxon>
        <taxon>Tracheophyta</taxon>
        <taxon>Spermatophyta</taxon>
        <taxon>Magnoliopsida</taxon>
        <taxon>Magnoliidae</taxon>
        <taxon>Laurales</taxon>
        <taxon>Lauraceae</taxon>
        <taxon>Cinnamomum</taxon>
    </lineage>
</organism>
<evidence type="ECO:0000256" key="1">
    <source>
        <dbReference type="ARBA" id="ARBA00009776"/>
    </source>
</evidence>
<keyword evidence="3" id="KW-0418">Kinase</keyword>
<proteinExistence type="inferred from homology"/>
<dbReference type="PANTHER" id="PTHR10344">
    <property type="entry name" value="THYMIDYLATE KINASE"/>
    <property type="match status" value="1"/>
</dbReference>
<evidence type="ECO:0000313" key="3">
    <source>
        <dbReference type="EMBL" id="RWR72014.1"/>
    </source>
</evidence>
<evidence type="ECO:0000259" key="2">
    <source>
        <dbReference type="Pfam" id="PF02223"/>
    </source>
</evidence>
<dbReference type="InterPro" id="IPR039430">
    <property type="entry name" value="Thymidylate_kin-like_dom"/>
</dbReference>
<dbReference type="Pfam" id="PF02223">
    <property type="entry name" value="Thymidylate_kin"/>
    <property type="match status" value="1"/>
</dbReference>
<protein>
    <submittedName>
        <fullName evidence="3">Thymidylate kinase</fullName>
    </submittedName>
</protein>
<dbReference type="GO" id="GO:0004550">
    <property type="term" value="F:nucleoside diphosphate kinase activity"/>
    <property type="evidence" value="ECO:0007669"/>
    <property type="project" value="TreeGrafter"/>
</dbReference>